<reference evidence="3" key="2">
    <citation type="submission" date="2018-06" db="EMBL/GenBank/DDBJ databases">
        <title>Genome sequence of Rhodanobacteraceae bacterium strain Dysh456.</title>
        <authorList>
            <person name="Fukui M."/>
        </authorList>
    </citation>
    <scope>NUCLEOTIDE SEQUENCE [LARGE SCALE GENOMIC DNA]</scope>
    <source>
        <strain evidence="3">Dysh456</strain>
    </source>
</reference>
<evidence type="ECO:0000256" key="1">
    <source>
        <dbReference type="SAM" id="Phobius"/>
    </source>
</evidence>
<dbReference type="Proteomes" id="UP000270530">
    <property type="component" value="Chromosome"/>
</dbReference>
<keyword evidence="1" id="KW-1133">Transmembrane helix</keyword>
<dbReference type="EMBL" id="AP018560">
    <property type="protein sequence ID" value="BBD80029.1"/>
    <property type="molecule type" value="Genomic_DNA"/>
</dbReference>
<dbReference type="KEGG" id="rbd:ALSL_1372"/>
<keyword evidence="3" id="KW-1185">Reference proteome</keyword>
<dbReference type="NCBIfam" id="NF041109">
    <property type="entry name" value="VF_TspB_C_term"/>
    <property type="match status" value="1"/>
</dbReference>
<name>A0A2Z6E6C0_9GAMM</name>
<evidence type="ECO:0000313" key="2">
    <source>
        <dbReference type="EMBL" id="BBD80029.1"/>
    </source>
</evidence>
<keyword evidence="1" id="KW-0812">Transmembrane</keyword>
<evidence type="ECO:0000313" key="3">
    <source>
        <dbReference type="Proteomes" id="UP000270530"/>
    </source>
</evidence>
<protein>
    <submittedName>
        <fullName evidence="2">Uncharacterized protein</fullName>
    </submittedName>
</protein>
<proteinExistence type="predicted"/>
<organism evidence="2 3">
    <name type="scientific">Aerosticca soli</name>
    <dbReference type="NCBI Taxonomy" id="2010829"/>
    <lineage>
        <taxon>Bacteria</taxon>
        <taxon>Pseudomonadati</taxon>
        <taxon>Pseudomonadota</taxon>
        <taxon>Gammaproteobacteria</taxon>
        <taxon>Lysobacterales</taxon>
        <taxon>Rhodanobacteraceae</taxon>
        <taxon>Aerosticca</taxon>
    </lineage>
</organism>
<accession>A0A2Z6E6C0</accession>
<reference evidence="3" key="1">
    <citation type="submission" date="2018-04" db="EMBL/GenBank/DDBJ databases">
        <authorList>
            <person name="Watanabe M."/>
            <person name="Kojima H."/>
        </authorList>
    </citation>
    <scope>NUCLEOTIDE SEQUENCE [LARGE SCALE GENOMIC DNA]</scope>
    <source>
        <strain evidence="3">Dysh456</strain>
    </source>
</reference>
<keyword evidence="1" id="KW-0472">Membrane</keyword>
<sequence length="82" mass="8388">MWSDTASTGDSIADAANRGEYDQSGLGFASTCPLHDMSVSLPGGRSFVIPFGKGCELGGWLRAIVIAFAFFAAARITAGGSA</sequence>
<feature type="transmembrane region" description="Helical" evidence="1">
    <location>
        <begin position="60"/>
        <end position="78"/>
    </location>
</feature>
<dbReference type="AlphaFoldDB" id="A0A2Z6E6C0"/>
<gene>
    <name evidence="2" type="ORF">ALSL_1372</name>
</gene>